<proteinExistence type="predicted"/>
<evidence type="ECO:0000313" key="3">
    <source>
        <dbReference type="EMBL" id="GFY84975.1"/>
    </source>
</evidence>
<evidence type="ECO:0000256" key="1">
    <source>
        <dbReference type="SAM" id="MobiDB-lite"/>
    </source>
</evidence>
<evidence type="ECO:0000256" key="2">
    <source>
        <dbReference type="SAM" id="SignalP"/>
    </source>
</evidence>
<organism evidence="3 4">
    <name type="scientific">Actinidia rufa</name>
    <dbReference type="NCBI Taxonomy" id="165716"/>
    <lineage>
        <taxon>Eukaryota</taxon>
        <taxon>Viridiplantae</taxon>
        <taxon>Streptophyta</taxon>
        <taxon>Embryophyta</taxon>
        <taxon>Tracheophyta</taxon>
        <taxon>Spermatophyta</taxon>
        <taxon>Magnoliopsida</taxon>
        <taxon>eudicotyledons</taxon>
        <taxon>Gunneridae</taxon>
        <taxon>Pentapetalae</taxon>
        <taxon>asterids</taxon>
        <taxon>Ericales</taxon>
        <taxon>Actinidiaceae</taxon>
        <taxon>Actinidia</taxon>
    </lineage>
</organism>
<feature type="region of interest" description="Disordered" evidence="1">
    <location>
        <begin position="53"/>
        <end position="74"/>
    </location>
</feature>
<reference evidence="3 4" key="1">
    <citation type="submission" date="2019-07" db="EMBL/GenBank/DDBJ databases">
        <title>De Novo Assembly of kiwifruit Actinidia rufa.</title>
        <authorList>
            <person name="Sugita-Konishi S."/>
            <person name="Sato K."/>
            <person name="Mori E."/>
            <person name="Abe Y."/>
            <person name="Kisaki G."/>
            <person name="Hamano K."/>
            <person name="Suezawa K."/>
            <person name="Otani M."/>
            <person name="Fukuda T."/>
            <person name="Manabe T."/>
            <person name="Gomi K."/>
            <person name="Tabuchi M."/>
            <person name="Akimitsu K."/>
            <person name="Kataoka I."/>
        </authorList>
    </citation>
    <scope>NUCLEOTIDE SEQUENCE [LARGE SCALE GENOMIC DNA]</scope>
    <source>
        <strain evidence="4">cv. Fuchu</strain>
    </source>
</reference>
<dbReference type="PANTHER" id="PTHR33592:SF10">
    <property type="entry name" value="TRANSMEMBRANE PROTEIN"/>
    <property type="match status" value="1"/>
</dbReference>
<gene>
    <name evidence="3" type="ORF">Acr_03g0017490</name>
</gene>
<evidence type="ECO:0008006" key="5">
    <source>
        <dbReference type="Google" id="ProtNLM"/>
    </source>
</evidence>
<name>A0A7J0EET7_9ERIC</name>
<feature type="compositionally biased region" description="Polar residues" evidence="1">
    <location>
        <begin position="53"/>
        <end position="63"/>
    </location>
</feature>
<keyword evidence="2" id="KW-0732">Signal</keyword>
<dbReference type="Proteomes" id="UP000585474">
    <property type="component" value="Unassembled WGS sequence"/>
</dbReference>
<accession>A0A7J0EET7</accession>
<dbReference type="PANTHER" id="PTHR33592">
    <property type="entry name" value="TRANSMEMBRANE PROTEIN"/>
    <property type="match status" value="1"/>
</dbReference>
<feature type="signal peptide" evidence="2">
    <location>
        <begin position="1"/>
        <end position="29"/>
    </location>
</feature>
<feature type="chain" id="PRO_5029551767" description="Transmembrane protein" evidence="2">
    <location>
        <begin position="30"/>
        <end position="74"/>
    </location>
</feature>
<dbReference type="AlphaFoldDB" id="A0A7J0EET7"/>
<sequence length="74" mass="7982">MVFPRSLLAKLFTVLILLFTSPSVQVGNAMRPLKAERWMERHVLVLQALQQGTVPSSGSNPCTNIPGKGTGTCS</sequence>
<comment type="caution">
    <text evidence="3">The sequence shown here is derived from an EMBL/GenBank/DDBJ whole genome shotgun (WGS) entry which is preliminary data.</text>
</comment>
<protein>
    <recommendedName>
        <fullName evidence="5">Transmembrane protein</fullName>
    </recommendedName>
</protein>
<evidence type="ECO:0000313" key="4">
    <source>
        <dbReference type="Proteomes" id="UP000585474"/>
    </source>
</evidence>
<dbReference type="OrthoDB" id="1716208at2759"/>
<keyword evidence="4" id="KW-1185">Reference proteome</keyword>
<dbReference type="EMBL" id="BJWL01000003">
    <property type="protein sequence ID" value="GFY84975.1"/>
    <property type="molecule type" value="Genomic_DNA"/>
</dbReference>